<evidence type="ECO:0000313" key="3">
    <source>
        <dbReference type="RefSeq" id="XP_010278924.1"/>
    </source>
</evidence>
<dbReference type="GeneID" id="104612954"/>
<organism evidence="2 4">
    <name type="scientific">Nelumbo nucifera</name>
    <name type="common">Sacred lotus</name>
    <dbReference type="NCBI Taxonomy" id="4432"/>
    <lineage>
        <taxon>Eukaryota</taxon>
        <taxon>Viridiplantae</taxon>
        <taxon>Streptophyta</taxon>
        <taxon>Embryophyta</taxon>
        <taxon>Tracheophyta</taxon>
        <taxon>Spermatophyta</taxon>
        <taxon>Magnoliopsida</taxon>
        <taxon>Proteales</taxon>
        <taxon>Nelumbonaceae</taxon>
        <taxon>Nelumbo</taxon>
    </lineage>
</organism>
<feature type="region of interest" description="Disordered" evidence="1">
    <location>
        <begin position="89"/>
        <end position="108"/>
    </location>
</feature>
<dbReference type="eggNOG" id="ENOG502RZCV">
    <property type="taxonomic scope" value="Eukaryota"/>
</dbReference>
<feature type="region of interest" description="Disordered" evidence="1">
    <location>
        <begin position="1"/>
        <end position="58"/>
    </location>
</feature>
<dbReference type="OMA" id="LAPRCKK"/>
<keyword evidence="2" id="KW-1185">Reference proteome</keyword>
<dbReference type="RefSeq" id="XP_010278924.1">
    <property type="nucleotide sequence ID" value="XM_010280622.1"/>
</dbReference>
<sequence>MESEASLEKTRVEGDSPKEALQQKKATVVESEDGKQLEETESSATLGPTTPVPDRENGEVVLDFKSPLTWVSSPPVAVCVDSAAIDEVSGSDVSPRTPKRDVFDPFAPGPDELMLAPRGNKYLEESRNKVARRLNFVSSVESMAFSEEGDDGVEAELQQEALLESVCKLFWEVIVSNQVEEVVDETLHLESNRDGLKTPTLLPHLNGVAETCPGAPVKPTRKFRNIDPGLCRKLEF</sequence>
<proteinExistence type="predicted"/>
<evidence type="ECO:0000256" key="1">
    <source>
        <dbReference type="SAM" id="MobiDB-lite"/>
    </source>
</evidence>
<dbReference type="AlphaFoldDB" id="A0A1U8BC00"/>
<protein>
    <submittedName>
        <fullName evidence="3 4">Uncharacterized protein</fullName>
    </submittedName>
</protein>
<dbReference type="RefSeq" id="XP_010278925.1">
    <property type="nucleotide sequence ID" value="XM_010280623.1"/>
</dbReference>
<dbReference type="InterPro" id="IPR038971">
    <property type="entry name" value="SMR11/SMR16"/>
</dbReference>
<dbReference type="PANTHER" id="PTHR36310:SF1">
    <property type="entry name" value="CYCLIN-DEPENDENT PROTEIN KINASE INHIBITOR SMR11"/>
    <property type="match status" value="1"/>
</dbReference>
<evidence type="ECO:0000313" key="2">
    <source>
        <dbReference type="Proteomes" id="UP000189703"/>
    </source>
</evidence>
<dbReference type="OrthoDB" id="777328at2759"/>
<dbReference type="PANTHER" id="PTHR36310">
    <property type="entry name" value="CYCLIN-DEPENDENT PROTEIN KINASE INHIBITOR SMR11"/>
    <property type="match status" value="1"/>
</dbReference>
<gene>
    <name evidence="3 4" type="primary">LOC104612954</name>
</gene>
<dbReference type="Proteomes" id="UP000189703">
    <property type="component" value="Unplaced"/>
</dbReference>
<accession>A0A1U8BC00</accession>
<evidence type="ECO:0000313" key="4">
    <source>
        <dbReference type="RefSeq" id="XP_010278925.1"/>
    </source>
</evidence>
<dbReference type="KEGG" id="nnu:104612954"/>
<reference evidence="3 4" key="1">
    <citation type="submission" date="2025-04" db="UniProtKB">
        <authorList>
            <consortium name="RefSeq"/>
        </authorList>
    </citation>
    <scope>IDENTIFICATION</scope>
</reference>
<name>A0A1U8BC00_NELNU</name>
<feature type="compositionally biased region" description="Basic and acidic residues" evidence="1">
    <location>
        <begin position="1"/>
        <end position="22"/>
    </location>
</feature>